<evidence type="ECO:0000256" key="17">
    <source>
        <dbReference type="SAM" id="SignalP"/>
    </source>
</evidence>
<feature type="chain" id="PRO_5042888864" description="Cysteine-rich receptor-like protein kinase 10" evidence="17">
    <location>
        <begin position="27"/>
        <end position="548"/>
    </location>
</feature>
<dbReference type="PROSITE" id="PS51473">
    <property type="entry name" value="GNK2"/>
    <property type="match status" value="1"/>
</dbReference>
<sequence length="548" mass="61462">MFSFHNFRAFLFLSLVVFALTSYINSQSEPIYNYHYCSVGVGSLELANDDYLSDLTVLLGKSAIAWYNECMLRYSDINFFGVPQTEPHVFMWNAQNNITAPEEPNFGALGLMNNLRDEVLGTEMLFKAGNMSVGNGNGFRYGLVQCTRDINSTQCGNCLKILIEKAQDCCQARTEFRIKSPSCNLGYANYSLIQEASAPVLLPLPSPLPGTDVKSLQFDFGTIIIATNNFSEANKLGKGGFGAVYKGKLSNGQEIAVKRLSMNSSQGDLEFKNEVDLVAKLQHRNLVRLLGFCLERNEKLLIYEFVPNISLDHFIYDPTKRAQLGWERRYQIIIGIARGILYLHEDSRLRIIHRDLKASNVLLDAEMNPKISDFGMAKLFVPDQIEGSTNRIVGTYGYMAPEYAMLGQFSVKSDVFSFGVLILEIVSGWKVTCLDNGENREHLLSYAWKNWMEGTATNLIDPTLRDSPITEIMRCIHTGLLCIQTHAVARPNMASVVAMINSDSITLPVPTRPSYFTQSDVVLDTPLQQDIGSHITKYELSITELYPR</sequence>
<keyword evidence="12" id="KW-0675">Receptor</keyword>
<keyword evidence="9 16" id="KW-0067">ATP-binding</keyword>
<evidence type="ECO:0000256" key="14">
    <source>
        <dbReference type="ARBA" id="ARBA00047558"/>
    </source>
</evidence>
<evidence type="ECO:0000256" key="1">
    <source>
        <dbReference type="ARBA" id="ARBA00004167"/>
    </source>
</evidence>
<evidence type="ECO:0000256" key="7">
    <source>
        <dbReference type="ARBA" id="ARBA00022741"/>
    </source>
</evidence>
<evidence type="ECO:0000256" key="15">
    <source>
        <dbReference type="ARBA" id="ARBA00047951"/>
    </source>
</evidence>
<reference evidence="20 21" key="1">
    <citation type="journal article" date="2023" name="G3 (Bethesda)">
        <title>A haplotype-resolved chromosome-scale genome for Quercus rubra L. provides insights into the genetics of adaptive traits for red oak species.</title>
        <authorList>
            <person name="Kapoor B."/>
            <person name="Jenkins J."/>
            <person name="Schmutz J."/>
            <person name="Zhebentyayeva T."/>
            <person name="Kuelheim C."/>
            <person name="Coggeshall M."/>
            <person name="Heim C."/>
            <person name="Lasky J.R."/>
            <person name="Leites L."/>
            <person name="Islam-Faridi N."/>
            <person name="Romero-Severson J."/>
            <person name="DeLeo V.L."/>
            <person name="Lucas S.M."/>
            <person name="Lazic D."/>
            <person name="Gailing O."/>
            <person name="Carlson J."/>
            <person name="Staton M."/>
        </authorList>
    </citation>
    <scope>NUCLEOTIDE SEQUENCE [LARGE SCALE GENOMIC DNA]</scope>
    <source>
        <strain evidence="20">Pseudo-F2</strain>
    </source>
</reference>
<evidence type="ECO:0000256" key="13">
    <source>
        <dbReference type="ARBA" id="ARBA00023180"/>
    </source>
</evidence>
<evidence type="ECO:0000256" key="9">
    <source>
        <dbReference type="ARBA" id="ARBA00022840"/>
    </source>
</evidence>
<dbReference type="GO" id="GO:0006950">
    <property type="term" value="P:response to stress"/>
    <property type="evidence" value="ECO:0007669"/>
    <property type="project" value="UniProtKB-ARBA"/>
</dbReference>
<dbReference type="InterPro" id="IPR017441">
    <property type="entry name" value="Protein_kinase_ATP_BS"/>
</dbReference>
<feature type="binding site" evidence="16">
    <location>
        <position position="258"/>
    </location>
    <ligand>
        <name>ATP</name>
        <dbReference type="ChEBI" id="CHEBI:30616"/>
    </ligand>
</feature>
<keyword evidence="13" id="KW-0325">Glycoprotein</keyword>
<dbReference type="FunFam" id="3.30.200.20:FF:000142">
    <property type="entry name" value="Cysteine-rich receptor-like protein kinase 10"/>
    <property type="match status" value="1"/>
</dbReference>
<dbReference type="GO" id="GO:0005524">
    <property type="term" value="F:ATP binding"/>
    <property type="evidence" value="ECO:0007669"/>
    <property type="project" value="UniProtKB-UniRule"/>
</dbReference>
<evidence type="ECO:0000256" key="5">
    <source>
        <dbReference type="ARBA" id="ARBA00022729"/>
    </source>
</evidence>
<keyword evidence="6" id="KW-0677">Repeat</keyword>
<keyword evidence="7 16" id="KW-0547">Nucleotide-binding</keyword>
<evidence type="ECO:0000256" key="6">
    <source>
        <dbReference type="ARBA" id="ARBA00022737"/>
    </source>
</evidence>
<proteinExistence type="predicted"/>
<dbReference type="Proteomes" id="UP001324115">
    <property type="component" value="Unassembled WGS sequence"/>
</dbReference>
<dbReference type="PANTHER" id="PTHR27002">
    <property type="entry name" value="RECEPTOR-LIKE SERINE/THREONINE-PROTEIN KINASE SD1-8"/>
    <property type="match status" value="1"/>
</dbReference>
<keyword evidence="4" id="KW-0812">Transmembrane</keyword>
<evidence type="ECO:0000259" key="18">
    <source>
        <dbReference type="PROSITE" id="PS50011"/>
    </source>
</evidence>
<dbReference type="GO" id="GO:0005886">
    <property type="term" value="C:plasma membrane"/>
    <property type="evidence" value="ECO:0007669"/>
    <property type="project" value="TreeGrafter"/>
</dbReference>
<feature type="domain" description="Protein kinase" evidence="18">
    <location>
        <begin position="230"/>
        <end position="507"/>
    </location>
</feature>
<feature type="domain" description="Gnk2-homologous" evidence="19">
    <location>
        <begin position="85"/>
        <end position="192"/>
    </location>
</feature>
<dbReference type="Gene3D" id="3.30.200.20">
    <property type="entry name" value="Phosphorylase Kinase, domain 1"/>
    <property type="match status" value="1"/>
</dbReference>
<comment type="subcellular location">
    <subcellularLocation>
        <location evidence="1">Membrane</location>
        <topology evidence="1">Single-pass membrane protein</topology>
    </subcellularLocation>
</comment>
<evidence type="ECO:0000256" key="11">
    <source>
        <dbReference type="ARBA" id="ARBA00023136"/>
    </source>
</evidence>
<organism evidence="20 21">
    <name type="scientific">Quercus rubra</name>
    <name type="common">Northern red oak</name>
    <name type="synonym">Quercus borealis</name>
    <dbReference type="NCBI Taxonomy" id="3512"/>
    <lineage>
        <taxon>Eukaryota</taxon>
        <taxon>Viridiplantae</taxon>
        <taxon>Streptophyta</taxon>
        <taxon>Embryophyta</taxon>
        <taxon>Tracheophyta</taxon>
        <taxon>Spermatophyta</taxon>
        <taxon>Magnoliopsida</taxon>
        <taxon>eudicotyledons</taxon>
        <taxon>Gunneridae</taxon>
        <taxon>Pentapetalae</taxon>
        <taxon>rosids</taxon>
        <taxon>fabids</taxon>
        <taxon>Fagales</taxon>
        <taxon>Fagaceae</taxon>
        <taxon>Quercus</taxon>
    </lineage>
</organism>
<evidence type="ECO:0008006" key="22">
    <source>
        <dbReference type="Google" id="ProtNLM"/>
    </source>
</evidence>
<evidence type="ECO:0000256" key="16">
    <source>
        <dbReference type="PROSITE-ProRule" id="PRU10141"/>
    </source>
</evidence>
<dbReference type="EMBL" id="JAXUIC010000004">
    <property type="protein sequence ID" value="KAK4595006.1"/>
    <property type="molecule type" value="Genomic_DNA"/>
</dbReference>
<evidence type="ECO:0000256" key="4">
    <source>
        <dbReference type="ARBA" id="ARBA00022692"/>
    </source>
</evidence>
<dbReference type="PROSITE" id="PS50011">
    <property type="entry name" value="PROTEIN_KINASE_DOM"/>
    <property type="match status" value="1"/>
</dbReference>
<evidence type="ECO:0000313" key="20">
    <source>
        <dbReference type="EMBL" id="KAK4595006.1"/>
    </source>
</evidence>
<dbReference type="PROSITE" id="PS00107">
    <property type="entry name" value="PROTEIN_KINASE_ATP"/>
    <property type="match status" value="1"/>
</dbReference>
<gene>
    <name evidence="20" type="ORF">RGQ29_018658</name>
</gene>
<accession>A0AAN7FPG7</accession>
<dbReference type="PROSITE" id="PS00108">
    <property type="entry name" value="PROTEIN_KINASE_ST"/>
    <property type="match status" value="1"/>
</dbReference>
<dbReference type="FunFam" id="1.10.510.10:FF:000129">
    <property type="entry name" value="cysteine-rich receptor-like protein kinase 10"/>
    <property type="match status" value="1"/>
</dbReference>
<dbReference type="InterPro" id="IPR011009">
    <property type="entry name" value="Kinase-like_dom_sf"/>
</dbReference>
<dbReference type="AlphaFoldDB" id="A0AAN7FPG7"/>
<evidence type="ECO:0000259" key="19">
    <source>
        <dbReference type="PROSITE" id="PS51473"/>
    </source>
</evidence>
<comment type="catalytic activity">
    <reaction evidence="15">
        <text>L-threonyl-[protein] + ATP = O-phospho-L-threonyl-[protein] + ADP + H(+)</text>
        <dbReference type="Rhea" id="RHEA:46608"/>
        <dbReference type="Rhea" id="RHEA-COMP:11060"/>
        <dbReference type="Rhea" id="RHEA-COMP:11605"/>
        <dbReference type="ChEBI" id="CHEBI:15378"/>
        <dbReference type="ChEBI" id="CHEBI:30013"/>
        <dbReference type="ChEBI" id="CHEBI:30616"/>
        <dbReference type="ChEBI" id="CHEBI:61977"/>
        <dbReference type="ChEBI" id="CHEBI:456216"/>
    </reaction>
</comment>
<dbReference type="Pfam" id="PF07714">
    <property type="entry name" value="PK_Tyr_Ser-Thr"/>
    <property type="match status" value="1"/>
</dbReference>
<keyword evidence="8" id="KW-0418">Kinase</keyword>
<keyword evidence="5 17" id="KW-0732">Signal</keyword>
<keyword evidence="3" id="KW-0808">Transferase</keyword>
<dbReference type="InterPro" id="IPR002902">
    <property type="entry name" value="GNK2"/>
</dbReference>
<dbReference type="Gene3D" id="1.10.510.10">
    <property type="entry name" value="Transferase(Phosphotransferase) domain 1"/>
    <property type="match status" value="1"/>
</dbReference>
<evidence type="ECO:0000256" key="12">
    <source>
        <dbReference type="ARBA" id="ARBA00023170"/>
    </source>
</evidence>
<evidence type="ECO:0000256" key="10">
    <source>
        <dbReference type="ARBA" id="ARBA00022989"/>
    </source>
</evidence>
<keyword evidence="10" id="KW-1133">Transmembrane helix</keyword>
<evidence type="ECO:0000256" key="2">
    <source>
        <dbReference type="ARBA" id="ARBA00022527"/>
    </source>
</evidence>
<keyword evidence="11" id="KW-0472">Membrane</keyword>
<dbReference type="CDD" id="cd14066">
    <property type="entry name" value="STKc_IRAK"/>
    <property type="match status" value="1"/>
</dbReference>
<dbReference type="CDD" id="cd23509">
    <property type="entry name" value="Gnk2-like"/>
    <property type="match status" value="1"/>
</dbReference>
<dbReference type="SMART" id="SM00220">
    <property type="entry name" value="S_TKc"/>
    <property type="match status" value="1"/>
</dbReference>
<comment type="catalytic activity">
    <reaction evidence="14">
        <text>L-seryl-[protein] + ATP = O-phospho-L-seryl-[protein] + ADP + H(+)</text>
        <dbReference type="Rhea" id="RHEA:17989"/>
        <dbReference type="Rhea" id="RHEA-COMP:9863"/>
        <dbReference type="Rhea" id="RHEA-COMP:11604"/>
        <dbReference type="ChEBI" id="CHEBI:15378"/>
        <dbReference type="ChEBI" id="CHEBI:29999"/>
        <dbReference type="ChEBI" id="CHEBI:30616"/>
        <dbReference type="ChEBI" id="CHEBI:83421"/>
        <dbReference type="ChEBI" id="CHEBI:456216"/>
    </reaction>
</comment>
<dbReference type="Pfam" id="PF01657">
    <property type="entry name" value="Stress-antifung"/>
    <property type="match status" value="1"/>
</dbReference>
<evidence type="ECO:0000313" key="21">
    <source>
        <dbReference type="Proteomes" id="UP001324115"/>
    </source>
</evidence>
<dbReference type="SUPFAM" id="SSF56112">
    <property type="entry name" value="Protein kinase-like (PK-like)"/>
    <property type="match status" value="1"/>
</dbReference>
<comment type="caution">
    <text evidence="20">The sequence shown here is derived from an EMBL/GenBank/DDBJ whole genome shotgun (WGS) entry which is preliminary data.</text>
</comment>
<keyword evidence="21" id="KW-1185">Reference proteome</keyword>
<name>A0AAN7FPG7_QUERU</name>
<dbReference type="GO" id="GO:0004674">
    <property type="term" value="F:protein serine/threonine kinase activity"/>
    <property type="evidence" value="ECO:0007669"/>
    <property type="project" value="UniProtKB-KW"/>
</dbReference>
<protein>
    <recommendedName>
        <fullName evidence="22">Cysteine-rich receptor-like protein kinase 10</fullName>
    </recommendedName>
</protein>
<evidence type="ECO:0000256" key="8">
    <source>
        <dbReference type="ARBA" id="ARBA00022777"/>
    </source>
</evidence>
<feature type="signal peptide" evidence="17">
    <location>
        <begin position="1"/>
        <end position="26"/>
    </location>
</feature>
<keyword evidence="2" id="KW-0723">Serine/threonine-protein kinase</keyword>
<dbReference type="InterPro" id="IPR038408">
    <property type="entry name" value="GNK2_sf"/>
</dbReference>
<dbReference type="Gene3D" id="3.30.430.20">
    <property type="entry name" value="Gnk2 domain, C-X8-C-X2-C motif"/>
    <property type="match status" value="1"/>
</dbReference>
<dbReference type="PANTHER" id="PTHR27002:SF980">
    <property type="entry name" value="CYSTEINE-RICH RECEPTOR-LIKE PROTEIN KINASE 10 ISOFORM X1"/>
    <property type="match status" value="1"/>
</dbReference>
<evidence type="ECO:0000256" key="3">
    <source>
        <dbReference type="ARBA" id="ARBA00022679"/>
    </source>
</evidence>
<dbReference type="InterPro" id="IPR000719">
    <property type="entry name" value="Prot_kinase_dom"/>
</dbReference>
<dbReference type="InterPro" id="IPR008271">
    <property type="entry name" value="Ser/Thr_kinase_AS"/>
</dbReference>
<dbReference type="InterPro" id="IPR001245">
    <property type="entry name" value="Ser-Thr/Tyr_kinase_cat_dom"/>
</dbReference>